<evidence type="ECO:0000256" key="1">
    <source>
        <dbReference type="SAM" id="SignalP"/>
    </source>
</evidence>
<gene>
    <name evidence="2" type="ORF">IEG06_09265</name>
</gene>
<name>A0ABR8LTZ0_9FLAO</name>
<comment type="caution">
    <text evidence="2">The sequence shown here is derived from an EMBL/GenBank/DDBJ whole genome shotgun (WGS) entry which is preliminary data.</text>
</comment>
<accession>A0ABR8LTZ0</accession>
<dbReference type="Proteomes" id="UP000627521">
    <property type="component" value="Unassembled WGS sequence"/>
</dbReference>
<keyword evidence="1" id="KW-0732">Signal</keyword>
<protein>
    <recommendedName>
        <fullName evidence="4">Lipoprotein</fullName>
    </recommendedName>
</protein>
<reference evidence="2 3" key="1">
    <citation type="submission" date="2020-09" db="EMBL/GenBank/DDBJ databases">
        <title>Bacillus nautilus sp. nov., Chryseoglobus crepusculi sp. nov, and Psychrobacter noctis sp. nov., isolated from deep-sea sponges from the equatorial Atlantic.</title>
        <authorList>
            <person name="Stennett H.L."/>
            <person name="Williams S.E."/>
        </authorList>
    </citation>
    <scope>NUCLEOTIDE SEQUENCE [LARGE SCALE GENOMIC DNA]</scope>
    <source>
        <strain evidence="2 3">28M-24</strain>
    </source>
</reference>
<sequence length="106" mass="11737">MIQIKNKIVLLLSFILLTWSCANTKNNTSNCLNSVKGTLVNKTGLDGCGWMIALQDGKTVNPTNLNSFDVKLIDNTKITFGYKEKNDLFDTCMSGKIIEITCLTID</sequence>
<feature type="chain" id="PRO_5045721199" description="Lipoprotein" evidence="1">
    <location>
        <begin position="25"/>
        <end position="106"/>
    </location>
</feature>
<feature type="signal peptide" evidence="1">
    <location>
        <begin position="1"/>
        <end position="24"/>
    </location>
</feature>
<evidence type="ECO:0000313" key="2">
    <source>
        <dbReference type="EMBL" id="MBD3863642.1"/>
    </source>
</evidence>
<dbReference type="RefSeq" id="WP_099570191.1">
    <property type="nucleotide sequence ID" value="NZ_JACXXF010000005.1"/>
</dbReference>
<dbReference type="EMBL" id="JACXXH010000004">
    <property type="protein sequence ID" value="MBD3863642.1"/>
    <property type="molecule type" value="Genomic_DNA"/>
</dbReference>
<organism evidence="2 3">
    <name type="scientific">Olleya marilimosa</name>
    <dbReference type="NCBI Taxonomy" id="272164"/>
    <lineage>
        <taxon>Bacteria</taxon>
        <taxon>Pseudomonadati</taxon>
        <taxon>Bacteroidota</taxon>
        <taxon>Flavobacteriia</taxon>
        <taxon>Flavobacteriales</taxon>
        <taxon>Flavobacteriaceae</taxon>
    </lineage>
</organism>
<proteinExistence type="predicted"/>
<keyword evidence="3" id="KW-1185">Reference proteome</keyword>
<evidence type="ECO:0000313" key="3">
    <source>
        <dbReference type="Proteomes" id="UP000627521"/>
    </source>
</evidence>
<evidence type="ECO:0008006" key="4">
    <source>
        <dbReference type="Google" id="ProtNLM"/>
    </source>
</evidence>